<evidence type="ECO:0000313" key="1">
    <source>
        <dbReference type="EMBL" id="RFS40967.1"/>
    </source>
</evidence>
<reference evidence="1 2" key="1">
    <citation type="submission" date="2018-08" db="EMBL/GenBank/DDBJ databases">
        <title>Verrucosispora craniellae sp. nov., isolated from a marine sponge in the South China Sea.</title>
        <authorList>
            <person name="Li L."/>
            <person name="Lin H.W."/>
        </authorList>
    </citation>
    <scope>NUCLEOTIDE SEQUENCE [LARGE SCALE GENOMIC DNA]</scope>
    <source>
        <strain evidence="1 2">LHW63014</strain>
    </source>
</reference>
<dbReference type="AlphaFoldDB" id="A0A372FQK7"/>
<dbReference type="RefSeq" id="WP_117231281.1">
    <property type="nucleotide sequence ID" value="NZ_CP061725.1"/>
</dbReference>
<evidence type="ECO:0000313" key="2">
    <source>
        <dbReference type="Proteomes" id="UP000262621"/>
    </source>
</evidence>
<dbReference type="Proteomes" id="UP000262621">
    <property type="component" value="Unassembled WGS sequence"/>
</dbReference>
<comment type="caution">
    <text evidence="1">The sequence shown here is derived from an EMBL/GenBank/DDBJ whole genome shotgun (WGS) entry which is preliminary data.</text>
</comment>
<protein>
    <submittedName>
        <fullName evidence="1">Uncharacterized protein</fullName>
    </submittedName>
</protein>
<keyword evidence="2" id="KW-1185">Reference proteome</keyword>
<accession>A0A372FQK7</accession>
<organism evidence="1 2">
    <name type="scientific">Micromonospora craniellae</name>
    <dbReference type="NCBI Taxonomy" id="2294034"/>
    <lineage>
        <taxon>Bacteria</taxon>
        <taxon>Bacillati</taxon>
        <taxon>Actinomycetota</taxon>
        <taxon>Actinomycetes</taxon>
        <taxon>Micromonosporales</taxon>
        <taxon>Micromonosporaceae</taxon>
        <taxon>Micromonospora</taxon>
    </lineage>
</organism>
<sequence length="143" mass="15088">MDVNPLSDLIRAFARADWDAADAVAANIRQHGLPGSLRLIEAAFALAVHRHLGVNATPTDIAAFVSSARARYEQGATPPALETEGVIRAAVGEPELIANIPAETVLGIEIFVLGQMLLESNLTPTELDEFVAAAEQIAAEHLG</sequence>
<dbReference type="OrthoDB" id="3390729at2"/>
<dbReference type="EMBL" id="QVFU01000093">
    <property type="protein sequence ID" value="RFS40967.1"/>
    <property type="molecule type" value="Genomic_DNA"/>
</dbReference>
<proteinExistence type="predicted"/>
<name>A0A372FQK7_9ACTN</name>
<gene>
    <name evidence="1" type="ORF">D0Q02_30015</name>
</gene>